<comment type="caution">
    <text evidence="5">The sequence shown here is derived from an EMBL/GenBank/DDBJ whole genome shotgun (WGS) entry which is preliminary data.</text>
</comment>
<comment type="similarity">
    <text evidence="1">Belongs to the short-chain dehydrogenases/reductases (SDR) family.</text>
</comment>
<dbReference type="InterPro" id="IPR002347">
    <property type="entry name" value="SDR_fam"/>
</dbReference>
<evidence type="ECO:0000313" key="5">
    <source>
        <dbReference type="EMBL" id="CAH7687330.1"/>
    </source>
</evidence>
<organism evidence="5 6">
    <name type="scientific">Phakopsora pachyrhizi</name>
    <name type="common">Asian soybean rust disease fungus</name>
    <dbReference type="NCBI Taxonomy" id="170000"/>
    <lineage>
        <taxon>Eukaryota</taxon>
        <taxon>Fungi</taxon>
        <taxon>Dikarya</taxon>
        <taxon>Basidiomycota</taxon>
        <taxon>Pucciniomycotina</taxon>
        <taxon>Pucciniomycetes</taxon>
        <taxon>Pucciniales</taxon>
        <taxon>Phakopsoraceae</taxon>
        <taxon>Phakopsora</taxon>
    </lineage>
</organism>
<dbReference type="Pfam" id="PF00106">
    <property type="entry name" value="adh_short"/>
    <property type="match status" value="1"/>
</dbReference>
<feature type="compositionally biased region" description="Polar residues" evidence="4">
    <location>
        <begin position="396"/>
        <end position="405"/>
    </location>
</feature>
<dbReference type="GO" id="GO:0016491">
    <property type="term" value="F:oxidoreductase activity"/>
    <property type="evidence" value="ECO:0007669"/>
    <property type="project" value="UniProtKB-KW"/>
</dbReference>
<dbReference type="InterPro" id="IPR036291">
    <property type="entry name" value="NAD(P)-bd_dom_sf"/>
</dbReference>
<proteinExistence type="inferred from homology"/>
<evidence type="ECO:0000256" key="4">
    <source>
        <dbReference type="SAM" id="MobiDB-lite"/>
    </source>
</evidence>
<keyword evidence="2" id="KW-0521">NADP</keyword>
<reference evidence="5" key="1">
    <citation type="submission" date="2022-06" db="EMBL/GenBank/DDBJ databases">
        <authorList>
            <consortium name="SYNGENTA / RWTH Aachen University"/>
        </authorList>
    </citation>
    <scope>NUCLEOTIDE SEQUENCE</scope>
</reference>
<dbReference type="EMBL" id="CALTRL010005860">
    <property type="protein sequence ID" value="CAH7687330.1"/>
    <property type="molecule type" value="Genomic_DNA"/>
</dbReference>
<dbReference type="Proteomes" id="UP001153365">
    <property type="component" value="Unassembled WGS sequence"/>
</dbReference>
<evidence type="ECO:0000313" key="6">
    <source>
        <dbReference type="Proteomes" id="UP001153365"/>
    </source>
</evidence>
<sequence>MFSSWSVSKIPDLKGRVAIVTGGNSGIGYFICLELARKGAKVYLLCRNEGRTREAIESIKSSLISTSNLSSSEIDLNFIQFDLTKLKSCKLAAETFSQKEERLDILINNATVKSTTPYTITEDGIEIQACTSVGHFCLTTNLLPILKRTAQDQEQKQLGEKKITEKCIKDDHTADQVFKEDILYKRKNHVRIVNITSVAHKFNSEPDFENLNGLNQKRCSGLGRYGNSMLSVLLFTKELQKRLFDSGILCFAVHPGIIADRLFQDNKKLKAIIMALFLRTKESILTETREAAVTPLFAATSLEIELENLGGSYLIPPGKPSKPHPNARDQTGEMGKQLWNLCEDLLHNPDRLQRRGLFKQIKKTNVNNSSKVPKVGNPLTSRRRRSKRVSGGCIAGNSNRMSFNK</sequence>
<keyword evidence="6" id="KW-1185">Reference proteome</keyword>
<dbReference type="PRINTS" id="PR00081">
    <property type="entry name" value="GDHRDH"/>
</dbReference>
<protein>
    <submittedName>
        <fullName evidence="5">Short chain dehydrogenase</fullName>
    </submittedName>
</protein>
<keyword evidence="3" id="KW-0560">Oxidoreductase</keyword>
<name>A0AAV0BMI3_PHAPC</name>
<dbReference type="SUPFAM" id="SSF51735">
    <property type="entry name" value="NAD(P)-binding Rossmann-fold domains"/>
    <property type="match status" value="1"/>
</dbReference>
<evidence type="ECO:0000256" key="1">
    <source>
        <dbReference type="ARBA" id="ARBA00006484"/>
    </source>
</evidence>
<evidence type="ECO:0000256" key="3">
    <source>
        <dbReference type="ARBA" id="ARBA00023002"/>
    </source>
</evidence>
<feature type="region of interest" description="Disordered" evidence="4">
    <location>
        <begin position="368"/>
        <end position="405"/>
    </location>
</feature>
<dbReference type="PANTHER" id="PTHR24320:SF282">
    <property type="entry name" value="WW DOMAIN-CONTAINING OXIDOREDUCTASE"/>
    <property type="match status" value="1"/>
</dbReference>
<dbReference type="Gene3D" id="3.40.50.720">
    <property type="entry name" value="NAD(P)-binding Rossmann-like Domain"/>
    <property type="match status" value="1"/>
</dbReference>
<accession>A0AAV0BMI3</accession>
<dbReference type="AlphaFoldDB" id="A0AAV0BMI3"/>
<dbReference type="PANTHER" id="PTHR24320">
    <property type="entry name" value="RETINOL DEHYDROGENASE"/>
    <property type="match status" value="1"/>
</dbReference>
<evidence type="ECO:0000256" key="2">
    <source>
        <dbReference type="ARBA" id="ARBA00022857"/>
    </source>
</evidence>
<gene>
    <name evidence="5" type="ORF">PPACK8108_LOCUS22104</name>
</gene>